<evidence type="ECO:0000256" key="2">
    <source>
        <dbReference type="ARBA" id="ARBA00012528"/>
    </source>
</evidence>
<dbReference type="Gene3D" id="3.30.70.270">
    <property type="match status" value="1"/>
</dbReference>
<dbReference type="PANTHER" id="PTHR45138:SF9">
    <property type="entry name" value="DIGUANYLATE CYCLASE DGCM-RELATED"/>
    <property type="match status" value="1"/>
</dbReference>
<dbReference type="GO" id="GO:0005886">
    <property type="term" value="C:plasma membrane"/>
    <property type="evidence" value="ECO:0007669"/>
    <property type="project" value="TreeGrafter"/>
</dbReference>
<keyword evidence="4" id="KW-1133">Transmembrane helix</keyword>
<sequence>MLIIVVSVLMLALPLIIQSYQRYQKNAVALSEMQSLKAVAELANLISSERGPANSAMSSTKAELQTHRLALNTRRAEVDQALQRTLVTLKQSQNEIGTQKIVSQLVPALKHGRDAVDAYIDLPIEQRSSVQLNHAIRTMFSVWDESYDILQSLVDHSHGQETASSHYYPLILLLADLRDQAGRSASNIIAAVAFNESIPEDDLASSLQTQRQSRYLWKLIDVIHPNNAQSAEFTRLHQQVKTRFLDQGLPLVDGLLFNSLHHEPYTLSSIELTQKIVGHFRSVVELQNYILDSSVLQAEAELNAARTKLLYTLVSVFLCLAAVIVTMIYAKKWVFAPLIHARQQLFDLAQDQAERGSASASHSVSLFDAIFHLKQKLQERDALEFQLKHHAYTDSLTGVSNRFALMKYVALIEQSHQNFSNHCMILFDVDKFKAVNDQHGHVVGDRVIEAVALTMKDHIRATDVLVRYGGDEFLILLEHVDLAQALQIAEKVRLAVLDIMLQVGNSAQPLTVSVSAGVATGEQMWVDLLEKADEALFRSKVKGRNVVSD</sequence>
<keyword evidence="4" id="KW-0472">Membrane</keyword>
<accession>A0A3A8G2L5</accession>
<feature type="domain" description="GGDEF" evidence="5">
    <location>
        <begin position="420"/>
        <end position="549"/>
    </location>
</feature>
<dbReference type="InterPro" id="IPR043128">
    <property type="entry name" value="Rev_trsase/Diguanyl_cyclase"/>
</dbReference>
<dbReference type="CDD" id="cd01949">
    <property type="entry name" value="GGDEF"/>
    <property type="match status" value="1"/>
</dbReference>
<dbReference type="GO" id="GO:1902201">
    <property type="term" value="P:negative regulation of bacterial-type flagellum-dependent cell motility"/>
    <property type="evidence" value="ECO:0007669"/>
    <property type="project" value="TreeGrafter"/>
</dbReference>
<name>A0A3A8G2L5_9GAMM</name>
<dbReference type="FunFam" id="3.30.70.270:FF:000001">
    <property type="entry name" value="Diguanylate cyclase domain protein"/>
    <property type="match status" value="1"/>
</dbReference>
<comment type="catalytic activity">
    <reaction evidence="3">
        <text>2 GTP = 3',3'-c-di-GMP + 2 diphosphate</text>
        <dbReference type="Rhea" id="RHEA:24898"/>
        <dbReference type="ChEBI" id="CHEBI:33019"/>
        <dbReference type="ChEBI" id="CHEBI:37565"/>
        <dbReference type="ChEBI" id="CHEBI:58805"/>
        <dbReference type="EC" id="2.7.7.65"/>
    </reaction>
</comment>
<dbReference type="AlphaFoldDB" id="A0A3A8G2L5"/>
<proteinExistence type="predicted"/>
<dbReference type="SUPFAM" id="SSF55073">
    <property type="entry name" value="Nucleotide cyclase"/>
    <property type="match status" value="1"/>
</dbReference>
<dbReference type="SMART" id="SM00267">
    <property type="entry name" value="GGDEF"/>
    <property type="match status" value="1"/>
</dbReference>
<dbReference type="EC" id="2.7.7.65" evidence="2"/>
<dbReference type="Pfam" id="PF00990">
    <property type="entry name" value="GGDEF"/>
    <property type="match status" value="1"/>
</dbReference>
<organism evidence="6 7">
    <name type="scientific">Acinetobacter cumulans</name>
    <dbReference type="NCBI Taxonomy" id="2136182"/>
    <lineage>
        <taxon>Bacteria</taxon>
        <taxon>Pseudomonadati</taxon>
        <taxon>Pseudomonadota</taxon>
        <taxon>Gammaproteobacteria</taxon>
        <taxon>Moraxellales</taxon>
        <taxon>Moraxellaceae</taxon>
        <taxon>Acinetobacter</taxon>
    </lineage>
</organism>
<comment type="cofactor">
    <cofactor evidence="1">
        <name>Mg(2+)</name>
        <dbReference type="ChEBI" id="CHEBI:18420"/>
    </cofactor>
</comment>
<evidence type="ECO:0000256" key="3">
    <source>
        <dbReference type="ARBA" id="ARBA00034247"/>
    </source>
</evidence>
<keyword evidence="4" id="KW-0812">Transmembrane</keyword>
<dbReference type="GO" id="GO:0052621">
    <property type="term" value="F:diguanylate cyclase activity"/>
    <property type="evidence" value="ECO:0007669"/>
    <property type="project" value="UniProtKB-EC"/>
</dbReference>
<evidence type="ECO:0000256" key="1">
    <source>
        <dbReference type="ARBA" id="ARBA00001946"/>
    </source>
</evidence>
<dbReference type="NCBIfam" id="TIGR00254">
    <property type="entry name" value="GGDEF"/>
    <property type="match status" value="1"/>
</dbReference>
<evidence type="ECO:0000259" key="5">
    <source>
        <dbReference type="PROSITE" id="PS50887"/>
    </source>
</evidence>
<gene>
    <name evidence="6" type="ORF">D7V64_07830</name>
</gene>
<evidence type="ECO:0000313" key="6">
    <source>
        <dbReference type="EMBL" id="RKG53362.1"/>
    </source>
</evidence>
<feature type="transmembrane region" description="Helical" evidence="4">
    <location>
        <begin position="309"/>
        <end position="330"/>
    </location>
</feature>
<dbReference type="GO" id="GO:0043709">
    <property type="term" value="P:cell adhesion involved in single-species biofilm formation"/>
    <property type="evidence" value="ECO:0007669"/>
    <property type="project" value="TreeGrafter"/>
</dbReference>
<comment type="caution">
    <text evidence="6">The sequence shown here is derived from an EMBL/GenBank/DDBJ whole genome shotgun (WGS) entry which is preliminary data.</text>
</comment>
<evidence type="ECO:0000313" key="7">
    <source>
        <dbReference type="Proteomes" id="UP000281084"/>
    </source>
</evidence>
<protein>
    <recommendedName>
        <fullName evidence="2">diguanylate cyclase</fullName>
        <ecNumber evidence="2">2.7.7.65</ecNumber>
    </recommendedName>
</protein>
<reference evidence="6 7" key="1">
    <citation type="submission" date="2018-09" db="EMBL/GenBank/DDBJ databases">
        <title>The draft genome of Acinetobacter spp. strains.</title>
        <authorList>
            <person name="Qin J."/>
            <person name="Feng Y."/>
            <person name="Zong Z."/>
        </authorList>
    </citation>
    <scope>NUCLEOTIDE SEQUENCE [LARGE SCALE GENOMIC DNA]</scope>
    <source>
        <strain evidence="6 7">WCHAc060002</strain>
    </source>
</reference>
<dbReference type="PANTHER" id="PTHR45138">
    <property type="entry name" value="REGULATORY COMPONENTS OF SENSORY TRANSDUCTION SYSTEM"/>
    <property type="match status" value="1"/>
</dbReference>
<dbReference type="InterPro" id="IPR029787">
    <property type="entry name" value="Nucleotide_cyclase"/>
</dbReference>
<dbReference type="InterPro" id="IPR050469">
    <property type="entry name" value="Diguanylate_Cyclase"/>
</dbReference>
<evidence type="ECO:0000256" key="4">
    <source>
        <dbReference type="SAM" id="Phobius"/>
    </source>
</evidence>
<dbReference type="PROSITE" id="PS50887">
    <property type="entry name" value="GGDEF"/>
    <property type="match status" value="1"/>
</dbReference>
<dbReference type="EMBL" id="RAXZ01000007">
    <property type="protein sequence ID" value="RKG53362.1"/>
    <property type="molecule type" value="Genomic_DNA"/>
</dbReference>
<dbReference type="InterPro" id="IPR000160">
    <property type="entry name" value="GGDEF_dom"/>
</dbReference>
<dbReference type="Proteomes" id="UP000281084">
    <property type="component" value="Unassembled WGS sequence"/>
</dbReference>